<dbReference type="GO" id="GO:0008233">
    <property type="term" value="F:peptidase activity"/>
    <property type="evidence" value="ECO:0007669"/>
    <property type="project" value="UniProtKB-KW"/>
</dbReference>
<organism evidence="1 2">
    <name type="scientific">Entomomonas asaccharolytica</name>
    <dbReference type="NCBI Taxonomy" id="2785331"/>
    <lineage>
        <taxon>Bacteria</taxon>
        <taxon>Pseudomonadati</taxon>
        <taxon>Pseudomonadota</taxon>
        <taxon>Gammaproteobacteria</taxon>
        <taxon>Pseudomonadales</taxon>
        <taxon>Pseudomonadaceae</taxon>
        <taxon>Entomomonas</taxon>
    </lineage>
</organism>
<sequence length="160" mass="17852">MMIIAWLVGMLLAVKFFASWEEGKMNPNKNPQSTYTSNYIEVVLDSGRGGHYMATGRINGQTVTFMLDTGATQVAVSESLANRLNLKKQMPVDLSTANGMVRGWTTMLDTVALGGIEIQNVRATIVPNMDDEVLLGMSFLRQLEFTQRNNQLILRQYKSN</sequence>
<dbReference type="KEGG" id="eaz:JHT90_07500"/>
<protein>
    <submittedName>
        <fullName evidence="1">TIGR02281 family clan AA aspartic protease</fullName>
        <ecNumber evidence="1">3.4.23.-</ecNumber>
    </submittedName>
</protein>
<dbReference type="NCBIfam" id="TIGR02281">
    <property type="entry name" value="clan_AA_DTGA"/>
    <property type="match status" value="1"/>
</dbReference>
<keyword evidence="1" id="KW-0645">Protease</keyword>
<evidence type="ECO:0000313" key="2">
    <source>
        <dbReference type="Proteomes" id="UP000595278"/>
    </source>
</evidence>
<dbReference type="SUPFAM" id="SSF50630">
    <property type="entry name" value="Acid proteases"/>
    <property type="match status" value="1"/>
</dbReference>
<dbReference type="AlphaFoldDB" id="A0A974RYD8"/>
<dbReference type="EC" id="3.4.23.-" evidence="1"/>
<evidence type="ECO:0000313" key="1">
    <source>
        <dbReference type="EMBL" id="QQP87155.1"/>
    </source>
</evidence>
<dbReference type="Pfam" id="PF13975">
    <property type="entry name" value="gag-asp_proteas"/>
    <property type="match status" value="1"/>
</dbReference>
<accession>A0A974RYD8</accession>
<keyword evidence="1" id="KW-0378">Hydrolase</keyword>
<dbReference type="InterPro" id="IPR011969">
    <property type="entry name" value="Clan_AA_Asp_peptidase_C"/>
</dbReference>
<dbReference type="Proteomes" id="UP000595278">
    <property type="component" value="Chromosome"/>
</dbReference>
<dbReference type="GO" id="GO:0006508">
    <property type="term" value="P:proteolysis"/>
    <property type="evidence" value="ECO:0007669"/>
    <property type="project" value="UniProtKB-KW"/>
</dbReference>
<reference evidence="1 2" key="1">
    <citation type="submission" date="2021-01" db="EMBL/GenBank/DDBJ databases">
        <title>Entomomonas sp. F2A isolated from a house cricket (Acheta domesticus).</title>
        <authorList>
            <person name="Spergser J."/>
            <person name="Busse H.-J."/>
        </authorList>
    </citation>
    <scope>NUCLEOTIDE SEQUENCE [LARGE SCALE GENOMIC DNA]</scope>
    <source>
        <strain evidence="1 2">F2A</strain>
    </source>
</reference>
<dbReference type="InterPro" id="IPR034122">
    <property type="entry name" value="Retropepsin-like_bacterial"/>
</dbReference>
<proteinExistence type="predicted"/>
<gene>
    <name evidence="1" type="ORF">JHT90_07500</name>
</gene>
<name>A0A974RYD8_9GAMM</name>
<dbReference type="Gene3D" id="2.40.70.10">
    <property type="entry name" value="Acid Proteases"/>
    <property type="match status" value="1"/>
</dbReference>
<dbReference type="InterPro" id="IPR021109">
    <property type="entry name" value="Peptidase_aspartic_dom_sf"/>
</dbReference>
<dbReference type="EMBL" id="CP067393">
    <property type="protein sequence ID" value="QQP87155.1"/>
    <property type="molecule type" value="Genomic_DNA"/>
</dbReference>
<keyword evidence="2" id="KW-1185">Reference proteome</keyword>
<dbReference type="CDD" id="cd05483">
    <property type="entry name" value="retropepsin_like_bacteria"/>
    <property type="match status" value="1"/>
</dbReference>